<name>A0A9D4RRB7_DREPO</name>
<protein>
    <submittedName>
        <fullName evidence="1">Uncharacterized protein</fullName>
    </submittedName>
</protein>
<reference evidence="1" key="1">
    <citation type="journal article" date="2019" name="bioRxiv">
        <title>The Genome of the Zebra Mussel, Dreissena polymorpha: A Resource for Invasive Species Research.</title>
        <authorList>
            <person name="McCartney M.A."/>
            <person name="Auch B."/>
            <person name="Kono T."/>
            <person name="Mallez S."/>
            <person name="Zhang Y."/>
            <person name="Obille A."/>
            <person name="Becker A."/>
            <person name="Abrahante J.E."/>
            <person name="Garbe J."/>
            <person name="Badalamenti J.P."/>
            <person name="Herman A."/>
            <person name="Mangelson H."/>
            <person name="Liachko I."/>
            <person name="Sullivan S."/>
            <person name="Sone E.D."/>
            <person name="Koren S."/>
            <person name="Silverstein K.A.T."/>
            <person name="Beckman K.B."/>
            <person name="Gohl D.M."/>
        </authorList>
    </citation>
    <scope>NUCLEOTIDE SEQUENCE</scope>
    <source>
        <strain evidence="1">Duluth1</strain>
        <tissue evidence="1">Whole animal</tissue>
    </source>
</reference>
<accession>A0A9D4RRB7</accession>
<comment type="caution">
    <text evidence="1">The sequence shown here is derived from an EMBL/GenBank/DDBJ whole genome shotgun (WGS) entry which is preliminary data.</text>
</comment>
<dbReference type="Proteomes" id="UP000828390">
    <property type="component" value="Unassembled WGS sequence"/>
</dbReference>
<dbReference type="AlphaFoldDB" id="A0A9D4RRB7"/>
<evidence type="ECO:0000313" key="2">
    <source>
        <dbReference type="Proteomes" id="UP000828390"/>
    </source>
</evidence>
<evidence type="ECO:0000313" key="1">
    <source>
        <dbReference type="EMBL" id="KAH3875762.1"/>
    </source>
</evidence>
<keyword evidence="2" id="KW-1185">Reference proteome</keyword>
<sequence>MYAEREAGRHGSFRWKSDAEDFHHSRCGRCLERWAPKEESGRLQSTPLARQLNENPVALVKTL</sequence>
<gene>
    <name evidence="1" type="ORF">DPMN_039038</name>
</gene>
<reference evidence="1" key="2">
    <citation type="submission" date="2020-11" db="EMBL/GenBank/DDBJ databases">
        <authorList>
            <person name="McCartney M.A."/>
            <person name="Auch B."/>
            <person name="Kono T."/>
            <person name="Mallez S."/>
            <person name="Becker A."/>
            <person name="Gohl D.M."/>
            <person name="Silverstein K.A.T."/>
            <person name="Koren S."/>
            <person name="Bechman K.B."/>
            <person name="Herman A."/>
            <person name="Abrahante J.E."/>
            <person name="Garbe J."/>
        </authorList>
    </citation>
    <scope>NUCLEOTIDE SEQUENCE</scope>
    <source>
        <strain evidence="1">Duluth1</strain>
        <tissue evidence="1">Whole animal</tissue>
    </source>
</reference>
<proteinExistence type="predicted"/>
<dbReference type="EMBL" id="JAIWYP010000002">
    <property type="protein sequence ID" value="KAH3875762.1"/>
    <property type="molecule type" value="Genomic_DNA"/>
</dbReference>
<organism evidence="1 2">
    <name type="scientific">Dreissena polymorpha</name>
    <name type="common">Zebra mussel</name>
    <name type="synonym">Mytilus polymorpha</name>
    <dbReference type="NCBI Taxonomy" id="45954"/>
    <lineage>
        <taxon>Eukaryota</taxon>
        <taxon>Metazoa</taxon>
        <taxon>Spiralia</taxon>
        <taxon>Lophotrochozoa</taxon>
        <taxon>Mollusca</taxon>
        <taxon>Bivalvia</taxon>
        <taxon>Autobranchia</taxon>
        <taxon>Heteroconchia</taxon>
        <taxon>Euheterodonta</taxon>
        <taxon>Imparidentia</taxon>
        <taxon>Neoheterodontei</taxon>
        <taxon>Myida</taxon>
        <taxon>Dreissenoidea</taxon>
        <taxon>Dreissenidae</taxon>
        <taxon>Dreissena</taxon>
    </lineage>
</organism>